<protein>
    <submittedName>
        <fullName evidence="3">Uncharacterized protein</fullName>
    </submittedName>
</protein>
<organism evidence="3 4">
    <name type="scientific">Trabulsiella guamensis ATCC 49490</name>
    <dbReference type="NCBI Taxonomy" id="1005994"/>
    <lineage>
        <taxon>Bacteria</taxon>
        <taxon>Pseudomonadati</taxon>
        <taxon>Pseudomonadota</taxon>
        <taxon>Gammaproteobacteria</taxon>
        <taxon>Enterobacterales</taxon>
        <taxon>Enterobacteriaceae</taxon>
        <taxon>Trabulsiella</taxon>
    </lineage>
</organism>
<comment type="caution">
    <text evidence="3">The sequence shown here is derived from an EMBL/GenBank/DDBJ whole genome shotgun (WGS) entry which is preliminary data.</text>
</comment>
<reference evidence="4" key="1">
    <citation type="submission" date="2014-05" db="EMBL/GenBank/DDBJ databases">
        <title>ATOL: Assembling a taxonomically balanced genome-scale reconstruction of the evolutionary history of the Enterobacteriaceae.</title>
        <authorList>
            <person name="Plunkett G. III"/>
            <person name="Neeno-Eckwall E.C."/>
            <person name="Glasner J.D."/>
            <person name="Perna N.T."/>
        </authorList>
    </citation>
    <scope>NUCLEOTIDE SEQUENCE [LARGE SCALE GENOMIC DNA]</scope>
    <source>
        <strain evidence="4">ATCC 49490</strain>
    </source>
</reference>
<feature type="transmembrane region" description="Helical" evidence="1">
    <location>
        <begin position="88"/>
        <end position="112"/>
    </location>
</feature>
<keyword evidence="1" id="KW-0472">Membrane</keyword>
<dbReference type="AlphaFoldDB" id="A0A085ASR6"/>
<keyword evidence="1" id="KW-0812">Transmembrane</keyword>
<dbReference type="OrthoDB" id="6636376at2"/>
<gene>
    <name evidence="3" type="ORF">GTGU_00022</name>
</gene>
<evidence type="ECO:0000256" key="1">
    <source>
        <dbReference type="SAM" id="Phobius"/>
    </source>
</evidence>
<dbReference type="Proteomes" id="UP000028630">
    <property type="component" value="Unassembled WGS sequence"/>
</dbReference>
<dbReference type="eggNOG" id="ENOG5032ZZ9">
    <property type="taxonomic scope" value="Bacteria"/>
</dbReference>
<keyword evidence="2" id="KW-0732">Signal</keyword>
<evidence type="ECO:0000313" key="3">
    <source>
        <dbReference type="EMBL" id="KFC13261.1"/>
    </source>
</evidence>
<proteinExistence type="predicted"/>
<sequence length="261" mass="28981">MNLKLNILYLSALLFAFTPVWAEESEAKAVCELPRPTLPRKSVQTVRPEISVVCGSNTVSQTVSMPPTQSINTVPTPSGNIPTGSSTLIALISAAAGVFGAFAGGLTSYLVARQKAKSDLELETKRLQANLVATERLRWLQDIRHRFSNLYKQLDMQYSFVKRPVASDNIATIQKQLDEMSSEIMEQCNMIMLMLNPAKPDQANLYDVLQQVLQFIQRVFQQAPGTITNLDDIEYAGYKQAAFDAMTCLGVETWRQVKSLS</sequence>
<dbReference type="EMBL" id="JMTB01000003">
    <property type="protein sequence ID" value="KFC13261.1"/>
    <property type="molecule type" value="Genomic_DNA"/>
</dbReference>
<feature type="chain" id="PRO_5001786500" evidence="2">
    <location>
        <begin position="23"/>
        <end position="261"/>
    </location>
</feature>
<dbReference type="RefSeq" id="WP_038153162.1">
    <property type="nucleotide sequence ID" value="NZ_JMTB01000003.1"/>
</dbReference>
<accession>A0A085ASR6</accession>
<name>A0A085ASR6_9ENTR</name>
<keyword evidence="4" id="KW-1185">Reference proteome</keyword>
<evidence type="ECO:0000256" key="2">
    <source>
        <dbReference type="SAM" id="SignalP"/>
    </source>
</evidence>
<evidence type="ECO:0000313" key="4">
    <source>
        <dbReference type="Proteomes" id="UP000028630"/>
    </source>
</evidence>
<feature type="signal peptide" evidence="2">
    <location>
        <begin position="1"/>
        <end position="22"/>
    </location>
</feature>
<keyword evidence="1" id="KW-1133">Transmembrane helix</keyword>